<keyword evidence="15" id="KW-1185">Reference proteome</keyword>
<dbReference type="InterPro" id="IPR000725">
    <property type="entry name" value="Olfact_rcpt"/>
</dbReference>
<keyword evidence="13" id="KW-0716">Sensory transduction</keyword>
<dbReference type="PROSITE" id="PS00237">
    <property type="entry name" value="G_PROTEIN_RECEP_F1_1"/>
    <property type="match status" value="1"/>
</dbReference>
<dbReference type="PRINTS" id="PR00237">
    <property type="entry name" value="GPCRRHODOPSN"/>
</dbReference>
<evidence type="ECO:0000256" key="11">
    <source>
        <dbReference type="ARBA" id="ARBA00023224"/>
    </source>
</evidence>
<evidence type="ECO:0000256" key="9">
    <source>
        <dbReference type="ARBA" id="ARBA00023170"/>
    </source>
</evidence>
<feature type="domain" description="G-protein coupled receptors family 1 profile" evidence="14">
    <location>
        <begin position="41"/>
        <end position="290"/>
    </location>
</feature>
<dbReference type="Proteomes" id="UP000189705">
    <property type="component" value="Unplaced"/>
</dbReference>
<sequence length="312" mass="35520">MEGKNDSQATEFIFLGFTDCQELQVVLFITFLAVYIITLVTNIGMILLIQIDSRLHSPMYFLLSNLSFVDICYSTVIAPKMLMDFLAENKAISYSGCVLQLYFFAALCDTECFLLAAMAYDRYVAICNPLLYKVVMSKKVCIQLVVGSYFLGILDSLIHTYFTFRLSFCGSNILNHFFCDIPPLLTISCSETHLTELMLFTFFGSIEAVTILTILVSYVYIVRTILRIRSAEGRRKTFSTCASHMLAVTIFHGTLIFTYFRPSSSYSLDTDKIASLFYTVVIPMLNPLIYSLRNKEVKGALWRAINKKVFFH</sequence>
<feature type="transmembrane region" description="Helical" evidence="13">
    <location>
        <begin position="60"/>
        <end position="79"/>
    </location>
</feature>
<keyword evidence="7 12" id="KW-0297">G-protein coupled receptor</keyword>
<name>A0A1U7SP34_ALLSI</name>
<dbReference type="eggNOG" id="ENOG502RF13">
    <property type="taxonomic scope" value="Eukaryota"/>
</dbReference>
<dbReference type="RefSeq" id="XP_006034033.1">
    <property type="nucleotide sequence ID" value="XM_006033971.1"/>
</dbReference>
<dbReference type="FunFam" id="1.20.1070.10:FF:000003">
    <property type="entry name" value="Olfactory receptor"/>
    <property type="match status" value="1"/>
</dbReference>
<dbReference type="InterPro" id="IPR017452">
    <property type="entry name" value="GPCR_Rhodpsn_7TM"/>
</dbReference>
<dbReference type="SUPFAM" id="SSF81321">
    <property type="entry name" value="Family A G protein-coupled receptor-like"/>
    <property type="match status" value="1"/>
</dbReference>
<evidence type="ECO:0000313" key="16">
    <source>
        <dbReference type="RefSeq" id="XP_006034033.1"/>
    </source>
</evidence>
<feature type="transmembrane region" description="Helical" evidence="13">
    <location>
        <begin position="25"/>
        <end position="48"/>
    </location>
</feature>
<evidence type="ECO:0000256" key="4">
    <source>
        <dbReference type="ARBA" id="ARBA00022475"/>
    </source>
</evidence>
<evidence type="ECO:0000256" key="10">
    <source>
        <dbReference type="ARBA" id="ARBA00023180"/>
    </source>
</evidence>
<evidence type="ECO:0000256" key="1">
    <source>
        <dbReference type="ARBA" id="ARBA00002936"/>
    </source>
</evidence>
<gene>
    <name evidence="16" type="primary">LOC102380683</name>
</gene>
<organism evidence="15 16">
    <name type="scientific">Alligator sinensis</name>
    <name type="common">Chinese alligator</name>
    <dbReference type="NCBI Taxonomy" id="38654"/>
    <lineage>
        <taxon>Eukaryota</taxon>
        <taxon>Metazoa</taxon>
        <taxon>Chordata</taxon>
        <taxon>Craniata</taxon>
        <taxon>Vertebrata</taxon>
        <taxon>Euteleostomi</taxon>
        <taxon>Archelosauria</taxon>
        <taxon>Archosauria</taxon>
        <taxon>Crocodylia</taxon>
        <taxon>Alligatoridae</taxon>
        <taxon>Alligatorinae</taxon>
        <taxon>Alligator</taxon>
    </lineage>
</organism>
<reference evidence="16" key="1">
    <citation type="submission" date="2025-08" db="UniProtKB">
        <authorList>
            <consortium name="RefSeq"/>
        </authorList>
    </citation>
    <scope>IDENTIFICATION</scope>
</reference>
<dbReference type="Gene3D" id="1.20.1070.10">
    <property type="entry name" value="Rhodopsin 7-helix transmembrane proteins"/>
    <property type="match status" value="1"/>
</dbReference>
<dbReference type="GeneID" id="102380683"/>
<feature type="transmembrane region" description="Helical" evidence="13">
    <location>
        <begin position="99"/>
        <end position="120"/>
    </location>
</feature>
<keyword evidence="6 13" id="KW-1133">Transmembrane helix</keyword>
<evidence type="ECO:0000313" key="15">
    <source>
        <dbReference type="Proteomes" id="UP000189705"/>
    </source>
</evidence>
<feature type="transmembrane region" description="Helical" evidence="13">
    <location>
        <begin position="273"/>
        <end position="292"/>
    </location>
</feature>
<dbReference type="KEGG" id="asn:102380683"/>
<dbReference type="GO" id="GO:0005886">
    <property type="term" value="C:plasma membrane"/>
    <property type="evidence" value="ECO:0007669"/>
    <property type="project" value="UniProtKB-SubCell"/>
</dbReference>
<dbReference type="OrthoDB" id="9615015at2759"/>
<dbReference type="AlphaFoldDB" id="A0A1U7SP34"/>
<dbReference type="InParanoid" id="A0A1U7SP34"/>
<feature type="transmembrane region" description="Helical" evidence="13">
    <location>
        <begin position="197"/>
        <end position="221"/>
    </location>
</feature>
<dbReference type="CDD" id="cd15410">
    <property type="entry name" value="7tmA_OR5D-like"/>
    <property type="match status" value="1"/>
</dbReference>
<dbReference type="Pfam" id="PF13853">
    <property type="entry name" value="7tm_4"/>
    <property type="match status" value="1"/>
</dbReference>
<comment type="similarity">
    <text evidence="3 12">Belongs to the G-protein coupled receptor 1 family.</text>
</comment>
<evidence type="ECO:0000256" key="5">
    <source>
        <dbReference type="ARBA" id="ARBA00022692"/>
    </source>
</evidence>
<evidence type="ECO:0000259" key="14">
    <source>
        <dbReference type="PROSITE" id="PS50262"/>
    </source>
</evidence>
<keyword evidence="8 13" id="KW-0472">Membrane</keyword>
<keyword evidence="5 12" id="KW-0812">Transmembrane</keyword>
<evidence type="ECO:0000256" key="3">
    <source>
        <dbReference type="ARBA" id="ARBA00010663"/>
    </source>
</evidence>
<dbReference type="GO" id="GO:0004984">
    <property type="term" value="F:olfactory receptor activity"/>
    <property type="evidence" value="ECO:0007669"/>
    <property type="project" value="InterPro"/>
</dbReference>
<dbReference type="FunFam" id="1.10.1220.70:FF:000001">
    <property type="entry name" value="Olfactory receptor"/>
    <property type="match status" value="1"/>
</dbReference>
<proteinExistence type="inferred from homology"/>
<dbReference type="PRINTS" id="PR00245">
    <property type="entry name" value="OLFACTORYR"/>
</dbReference>
<evidence type="ECO:0000256" key="6">
    <source>
        <dbReference type="ARBA" id="ARBA00022989"/>
    </source>
</evidence>
<dbReference type="PANTHER" id="PTHR48018">
    <property type="entry name" value="OLFACTORY RECEPTOR"/>
    <property type="match status" value="1"/>
</dbReference>
<keyword evidence="13" id="KW-0552">Olfaction</keyword>
<feature type="transmembrane region" description="Helical" evidence="13">
    <location>
        <begin position="242"/>
        <end position="261"/>
    </location>
</feature>
<accession>A0A1U7SP34</accession>
<protein>
    <recommendedName>
        <fullName evidence="13">Olfactory receptor</fullName>
    </recommendedName>
</protein>
<keyword evidence="11 12" id="KW-0807">Transducer</keyword>
<evidence type="ECO:0000256" key="13">
    <source>
        <dbReference type="RuleBase" id="RU363047"/>
    </source>
</evidence>
<dbReference type="GO" id="GO:0004930">
    <property type="term" value="F:G protein-coupled receptor activity"/>
    <property type="evidence" value="ECO:0007669"/>
    <property type="project" value="UniProtKB-KW"/>
</dbReference>
<keyword evidence="4 13" id="KW-1003">Cell membrane</keyword>
<keyword evidence="9 12" id="KW-0675">Receptor</keyword>
<feature type="transmembrane region" description="Helical" evidence="13">
    <location>
        <begin position="140"/>
        <end position="162"/>
    </location>
</feature>
<evidence type="ECO:0000256" key="8">
    <source>
        <dbReference type="ARBA" id="ARBA00023136"/>
    </source>
</evidence>
<keyword evidence="10" id="KW-0325">Glycoprotein</keyword>
<evidence type="ECO:0000256" key="7">
    <source>
        <dbReference type="ARBA" id="ARBA00023040"/>
    </source>
</evidence>
<dbReference type="PROSITE" id="PS50262">
    <property type="entry name" value="G_PROTEIN_RECEP_F1_2"/>
    <property type="match status" value="1"/>
</dbReference>
<comment type="function">
    <text evidence="1">Odorant receptor.</text>
</comment>
<comment type="subcellular location">
    <subcellularLocation>
        <location evidence="2 13">Cell membrane</location>
        <topology evidence="2 13">Multi-pass membrane protein</topology>
    </subcellularLocation>
</comment>
<dbReference type="InterPro" id="IPR000276">
    <property type="entry name" value="GPCR_Rhodpsn"/>
</dbReference>
<evidence type="ECO:0000256" key="2">
    <source>
        <dbReference type="ARBA" id="ARBA00004651"/>
    </source>
</evidence>
<evidence type="ECO:0000256" key="12">
    <source>
        <dbReference type="RuleBase" id="RU000688"/>
    </source>
</evidence>